<name>A0AAV7QEZ8_PLEWA</name>
<dbReference type="AlphaFoldDB" id="A0AAV7QEZ8"/>
<gene>
    <name evidence="1" type="ORF">NDU88_005514</name>
</gene>
<keyword evidence="2" id="KW-1185">Reference proteome</keyword>
<evidence type="ECO:0000313" key="1">
    <source>
        <dbReference type="EMBL" id="KAJ1139137.1"/>
    </source>
</evidence>
<proteinExistence type="predicted"/>
<dbReference type="EMBL" id="JANPWB010000010">
    <property type="protein sequence ID" value="KAJ1139137.1"/>
    <property type="molecule type" value="Genomic_DNA"/>
</dbReference>
<comment type="caution">
    <text evidence="1">The sequence shown here is derived from an EMBL/GenBank/DDBJ whole genome shotgun (WGS) entry which is preliminary data.</text>
</comment>
<evidence type="ECO:0000313" key="2">
    <source>
        <dbReference type="Proteomes" id="UP001066276"/>
    </source>
</evidence>
<dbReference type="Proteomes" id="UP001066276">
    <property type="component" value="Chromosome 6"/>
</dbReference>
<organism evidence="1 2">
    <name type="scientific">Pleurodeles waltl</name>
    <name type="common">Iberian ribbed newt</name>
    <dbReference type="NCBI Taxonomy" id="8319"/>
    <lineage>
        <taxon>Eukaryota</taxon>
        <taxon>Metazoa</taxon>
        <taxon>Chordata</taxon>
        <taxon>Craniata</taxon>
        <taxon>Vertebrata</taxon>
        <taxon>Euteleostomi</taxon>
        <taxon>Amphibia</taxon>
        <taxon>Batrachia</taxon>
        <taxon>Caudata</taxon>
        <taxon>Salamandroidea</taxon>
        <taxon>Salamandridae</taxon>
        <taxon>Pleurodelinae</taxon>
        <taxon>Pleurodeles</taxon>
    </lineage>
</organism>
<protein>
    <submittedName>
        <fullName evidence="1">Uncharacterized protein</fullName>
    </submittedName>
</protein>
<accession>A0AAV7QEZ8</accession>
<reference evidence="1" key="1">
    <citation type="journal article" date="2022" name="bioRxiv">
        <title>Sequencing and chromosome-scale assembly of the giantPleurodeles waltlgenome.</title>
        <authorList>
            <person name="Brown T."/>
            <person name="Elewa A."/>
            <person name="Iarovenko S."/>
            <person name="Subramanian E."/>
            <person name="Araus A.J."/>
            <person name="Petzold A."/>
            <person name="Susuki M."/>
            <person name="Suzuki K.-i.T."/>
            <person name="Hayashi T."/>
            <person name="Toyoda A."/>
            <person name="Oliveira C."/>
            <person name="Osipova E."/>
            <person name="Leigh N.D."/>
            <person name="Simon A."/>
            <person name="Yun M.H."/>
        </authorList>
    </citation>
    <scope>NUCLEOTIDE SEQUENCE</scope>
    <source>
        <strain evidence="1">20211129_DDA</strain>
        <tissue evidence="1">Liver</tissue>
    </source>
</reference>
<sequence>MQPGWWRKVLARNEGLAFQRCEEITKWLDKVAVAAYLRSTSGGQKKCPSSWSRATFPTGPVTGEFCSPPSSPGFDIHSTIYQMTWYTKESRGRRRAELERGAEAREAHSEVGAGLEKRKPCRCPFKRSAFQIPRRAWILEPDILFIVPSIQLVFLTRMPHFFRIDTFDVWFSKDHY</sequence>